<keyword evidence="4" id="KW-0539">Nucleus</keyword>
<dbReference type="InterPro" id="IPR039924">
    <property type="entry name" value="ICln/Lot5/Saf5"/>
</dbReference>
<gene>
    <name evidence="6" type="ORF">BCR37DRAFT_382029</name>
</gene>
<dbReference type="AlphaFoldDB" id="A0A1Y2F589"/>
<proteinExistence type="predicted"/>
<dbReference type="GO" id="GO:0005737">
    <property type="term" value="C:cytoplasm"/>
    <property type="evidence" value="ECO:0007669"/>
    <property type="project" value="UniProtKB-SubCell"/>
</dbReference>
<dbReference type="EMBL" id="MCFI01000016">
    <property type="protein sequence ID" value="ORY79052.1"/>
    <property type="molecule type" value="Genomic_DNA"/>
</dbReference>
<dbReference type="GeneID" id="63786390"/>
<feature type="non-terminal residue" evidence="6">
    <location>
        <position position="241"/>
    </location>
</feature>
<evidence type="ECO:0008006" key="8">
    <source>
        <dbReference type="Google" id="ProtNLM"/>
    </source>
</evidence>
<dbReference type="RefSeq" id="XP_040723684.1">
    <property type="nucleotide sequence ID" value="XM_040869791.1"/>
</dbReference>
<dbReference type="Gene3D" id="2.30.29.30">
    <property type="entry name" value="Pleckstrin-homology domain (PH domain)/Phosphotyrosine-binding domain (PTB)"/>
    <property type="match status" value="1"/>
</dbReference>
<evidence type="ECO:0000313" key="6">
    <source>
        <dbReference type="EMBL" id="ORY79052.1"/>
    </source>
</evidence>
<dbReference type="Pfam" id="PF03517">
    <property type="entry name" value="Voldacs"/>
    <property type="match status" value="1"/>
</dbReference>
<organism evidence="6 7">
    <name type="scientific">Protomyces lactucae-debilis</name>
    <dbReference type="NCBI Taxonomy" id="2754530"/>
    <lineage>
        <taxon>Eukaryota</taxon>
        <taxon>Fungi</taxon>
        <taxon>Dikarya</taxon>
        <taxon>Ascomycota</taxon>
        <taxon>Taphrinomycotina</taxon>
        <taxon>Taphrinomycetes</taxon>
        <taxon>Taphrinales</taxon>
        <taxon>Protomycetaceae</taxon>
        <taxon>Protomyces</taxon>
    </lineage>
</organism>
<feature type="region of interest" description="Disordered" evidence="5">
    <location>
        <begin position="1"/>
        <end position="41"/>
    </location>
</feature>
<evidence type="ECO:0000256" key="3">
    <source>
        <dbReference type="ARBA" id="ARBA00022490"/>
    </source>
</evidence>
<accession>A0A1Y2F589</accession>
<comment type="subcellular location">
    <subcellularLocation>
        <location evidence="2">Cytoplasm</location>
    </subcellularLocation>
    <subcellularLocation>
        <location evidence="1">Nucleus</location>
    </subcellularLocation>
</comment>
<evidence type="ECO:0000256" key="2">
    <source>
        <dbReference type="ARBA" id="ARBA00004496"/>
    </source>
</evidence>
<evidence type="ECO:0000313" key="7">
    <source>
        <dbReference type="Proteomes" id="UP000193685"/>
    </source>
</evidence>
<evidence type="ECO:0000256" key="1">
    <source>
        <dbReference type="ARBA" id="ARBA00004123"/>
    </source>
</evidence>
<name>A0A1Y2F589_PROLT</name>
<dbReference type="GO" id="GO:0005634">
    <property type="term" value="C:nucleus"/>
    <property type="evidence" value="ECO:0007669"/>
    <property type="project" value="UniProtKB-SubCell"/>
</dbReference>
<protein>
    <recommendedName>
        <fullName evidence="8">Regulator of volume decrease after cellular swelling-domain-containing protein</fullName>
    </recommendedName>
</protein>
<reference evidence="6 7" key="1">
    <citation type="submission" date="2016-07" db="EMBL/GenBank/DDBJ databases">
        <title>Pervasive Adenine N6-methylation of Active Genes in Fungi.</title>
        <authorList>
            <consortium name="DOE Joint Genome Institute"/>
            <person name="Mondo S.J."/>
            <person name="Dannebaum R.O."/>
            <person name="Kuo R.C."/>
            <person name="Labutti K."/>
            <person name="Haridas S."/>
            <person name="Kuo A."/>
            <person name="Salamov A."/>
            <person name="Ahrendt S.R."/>
            <person name="Lipzen A."/>
            <person name="Sullivan W."/>
            <person name="Andreopoulos W.B."/>
            <person name="Clum A."/>
            <person name="Lindquist E."/>
            <person name="Daum C."/>
            <person name="Ramamoorthy G.K."/>
            <person name="Gryganskyi A."/>
            <person name="Culley D."/>
            <person name="Magnuson J.K."/>
            <person name="James T.Y."/>
            <person name="O'Malley M.A."/>
            <person name="Stajich J.E."/>
            <person name="Spatafora J.W."/>
            <person name="Visel A."/>
            <person name="Grigoriev I.V."/>
        </authorList>
    </citation>
    <scope>NUCLEOTIDE SEQUENCE [LARGE SCALE GENOMIC DNA]</scope>
    <source>
        <strain evidence="6 7">12-1054</strain>
    </source>
</reference>
<dbReference type="Proteomes" id="UP000193685">
    <property type="component" value="Unassembled WGS sequence"/>
</dbReference>
<dbReference type="InterPro" id="IPR011993">
    <property type="entry name" value="PH-like_dom_sf"/>
</dbReference>
<comment type="caution">
    <text evidence="6">The sequence shown here is derived from an EMBL/GenBank/DDBJ whole genome shotgun (WGS) entry which is preliminary data.</text>
</comment>
<sequence length="241" mass="25668">MQLLESAEVPDRSTFQLADTPDEVTPAQYQDDNTATTASPSRPAEELLYAEGQVNLTCRPQIDALNDVSCLVHVTGAAMHLYFESQQDQKPATGTACKQLTIDFAEIILHATTTTQQTAAGAVPSLYMHIEPSKEGIKLQELVKSLRPSEAAENGDSLSLEASSILEITLTPGPEDGYLVAKLYSALSHMANILPAPSSSPGGDTAGNDYSSLFQRGGDAADDVPSGQWITADNAHQFMDA</sequence>
<feature type="compositionally biased region" description="Polar residues" evidence="5">
    <location>
        <begin position="27"/>
        <end position="40"/>
    </location>
</feature>
<keyword evidence="3" id="KW-0963">Cytoplasm</keyword>
<evidence type="ECO:0000256" key="4">
    <source>
        <dbReference type="ARBA" id="ARBA00023242"/>
    </source>
</evidence>
<evidence type="ECO:0000256" key="5">
    <source>
        <dbReference type="SAM" id="MobiDB-lite"/>
    </source>
</evidence>
<keyword evidence="7" id="KW-1185">Reference proteome</keyword>